<name>A0A6N8G082_9CHRO</name>
<proteinExistence type="predicted"/>
<dbReference type="InterPro" id="IPR050834">
    <property type="entry name" value="Glycosyltransf_2"/>
</dbReference>
<dbReference type="AlphaFoldDB" id="A0A6N8G082"/>
<keyword evidence="3" id="KW-1185">Reference proteome</keyword>
<organism evidence="2 3">
    <name type="scientific">Gloeocapsopsis dulcis AAB1 = 1H9</name>
    <dbReference type="NCBI Taxonomy" id="1433147"/>
    <lineage>
        <taxon>Bacteria</taxon>
        <taxon>Bacillati</taxon>
        <taxon>Cyanobacteriota</taxon>
        <taxon>Cyanophyceae</taxon>
        <taxon>Oscillatoriophycideae</taxon>
        <taxon>Chroococcales</taxon>
        <taxon>Chroococcaceae</taxon>
        <taxon>Gloeocapsopsis</taxon>
        <taxon>Gloeocapsopsis dulcis</taxon>
    </lineage>
</organism>
<evidence type="ECO:0000313" key="2">
    <source>
        <dbReference type="EMBL" id="MUL38743.1"/>
    </source>
</evidence>
<dbReference type="Gene3D" id="3.90.550.10">
    <property type="entry name" value="Spore Coat Polysaccharide Biosynthesis Protein SpsA, Chain A"/>
    <property type="match status" value="1"/>
</dbReference>
<dbReference type="OrthoDB" id="9771846at2"/>
<dbReference type="InterPro" id="IPR001173">
    <property type="entry name" value="Glyco_trans_2-like"/>
</dbReference>
<dbReference type="PANTHER" id="PTHR43685:SF2">
    <property type="entry name" value="GLYCOSYLTRANSFERASE 2-LIKE DOMAIN-CONTAINING PROTEIN"/>
    <property type="match status" value="1"/>
</dbReference>
<evidence type="ECO:0000313" key="3">
    <source>
        <dbReference type="Proteomes" id="UP000441797"/>
    </source>
</evidence>
<sequence length="408" mass="46002">MPYTITEIEVTQPLPTLCVPESDTGIALILRRKDRPIGFLMKALPAKSAIAPKELAQLISREVGTKLLQESIREELVPPATATPLPSLTVAICTKDRPENLARCLKSLLNLQKPGSGASYCFEILVVDNAPADERTKELVASLPSMHYVREPKPGLNFARNRALQEATGEILAFLDDDVTVDRRWLAGLMEAWVENPDAAAFTGQVLPYELTTKAQILSEQSGGFRNGFEKIRYGQTLPGYYMYPCGAGAFGVGCNMAFRREILQNLGGFDEALDTGTPLPGGGDLDIFYRVIRADYPLVYEPQYLVFHQHRQEYQKLRCQYYRSWGMGFMAFAVKSYQSDPPQRFKWRRLVGWWFKDQLRRLLKSLIGRYILPPDIVLAELWGGVVGLLGEYSRSLARIEQIRRQCS</sequence>
<reference evidence="2 3" key="1">
    <citation type="journal article" date="2019" name="Front. Microbiol.">
        <title>Genomic Features for Desiccation Tolerance and Sugar Biosynthesis in the Extremophile Gloeocapsopsis sp. UTEX B3054.</title>
        <authorList>
            <person name="Urrejola C."/>
            <person name="Alcorta J."/>
            <person name="Salas L."/>
            <person name="Vasquez M."/>
            <person name="Polz M.F."/>
            <person name="Vicuna R."/>
            <person name="Diez B."/>
        </authorList>
    </citation>
    <scope>NUCLEOTIDE SEQUENCE [LARGE SCALE GENOMIC DNA]</scope>
    <source>
        <strain evidence="2 3">1H9</strain>
    </source>
</reference>
<feature type="domain" description="Glycosyltransferase 2-like" evidence="1">
    <location>
        <begin position="89"/>
        <end position="267"/>
    </location>
</feature>
<dbReference type="RefSeq" id="WP_155707274.1">
    <property type="nucleotide sequence ID" value="NZ_CAWPEY010000052.1"/>
</dbReference>
<dbReference type="Pfam" id="PF00535">
    <property type="entry name" value="Glycos_transf_2"/>
    <property type="match status" value="1"/>
</dbReference>
<dbReference type="EMBL" id="NAPY01000047">
    <property type="protein sequence ID" value="MUL38743.1"/>
    <property type="molecule type" value="Genomic_DNA"/>
</dbReference>
<comment type="caution">
    <text evidence="2">The sequence shown here is derived from an EMBL/GenBank/DDBJ whole genome shotgun (WGS) entry which is preliminary data.</text>
</comment>
<dbReference type="InterPro" id="IPR029044">
    <property type="entry name" value="Nucleotide-diphossugar_trans"/>
</dbReference>
<accession>A0A6N8G082</accession>
<evidence type="ECO:0000259" key="1">
    <source>
        <dbReference type="Pfam" id="PF00535"/>
    </source>
</evidence>
<protein>
    <recommendedName>
        <fullName evidence="1">Glycosyltransferase 2-like domain-containing protein</fullName>
    </recommendedName>
</protein>
<gene>
    <name evidence="2" type="ORF">BWI75_21060</name>
</gene>
<dbReference type="SUPFAM" id="SSF53448">
    <property type="entry name" value="Nucleotide-diphospho-sugar transferases"/>
    <property type="match status" value="1"/>
</dbReference>
<dbReference type="Proteomes" id="UP000441797">
    <property type="component" value="Unassembled WGS sequence"/>
</dbReference>
<dbReference type="PANTHER" id="PTHR43685">
    <property type="entry name" value="GLYCOSYLTRANSFERASE"/>
    <property type="match status" value="1"/>
</dbReference>